<dbReference type="SUPFAM" id="SSF49854">
    <property type="entry name" value="Spermadhesin, CUB domain"/>
    <property type="match status" value="3"/>
</dbReference>
<dbReference type="Gene3D" id="2.60.120.290">
    <property type="entry name" value="Spermadhesin, CUB domain"/>
    <property type="match status" value="2"/>
</dbReference>
<dbReference type="CDD" id="cd00041">
    <property type="entry name" value="CUB"/>
    <property type="match status" value="2"/>
</dbReference>
<evidence type="ECO:0000259" key="4">
    <source>
        <dbReference type="PROSITE" id="PS01180"/>
    </source>
</evidence>
<dbReference type="InterPro" id="IPR035914">
    <property type="entry name" value="Sperma_CUB_dom_sf"/>
</dbReference>
<dbReference type="OrthoDB" id="446173at2759"/>
<keyword evidence="3" id="KW-0732">Signal</keyword>
<dbReference type="eggNOG" id="KOG4292">
    <property type="taxonomic scope" value="Eukaryota"/>
</dbReference>
<name>E9GMJ8_DAPPU</name>
<organism evidence="5 6">
    <name type="scientific">Daphnia pulex</name>
    <name type="common">Water flea</name>
    <dbReference type="NCBI Taxonomy" id="6669"/>
    <lineage>
        <taxon>Eukaryota</taxon>
        <taxon>Metazoa</taxon>
        <taxon>Ecdysozoa</taxon>
        <taxon>Arthropoda</taxon>
        <taxon>Crustacea</taxon>
        <taxon>Branchiopoda</taxon>
        <taxon>Diplostraca</taxon>
        <taxon>Cladocera</taxon>
        <taxon>Anomopoda</taxon>
        <taxon>Daphniidae</taxon>
        <taxon>Daphnia</taxon>
    </lineage>
</organism>
<feature type="chain" id="PRO_5003240469" description="CUB domain-containing protein" evidence="3">
    <location>
        <begin position="27"/>
        <end position="996"/>
    </location>
</feature>
<comment type="caution">
    <text evidence="2">Lacks conserved residue(s) required for the propagation of feature annotation.</text>
</comment>
<dbReference type="EMBL" id="GL732553">
    <property type="protein sequence ID" value="EFX79111.1"/>
    <property type="molecule type" value="Genomic_DNA"/>
</dbReference>
<dbReference type="PROSITE" id="PS51257">
    <property type="entry name" value="PROKAR_LIPOPROTEIN"/>
    <property type="match status" value="1"/>
</dbReference>
<dbReference type="KEGG" id="dpx:DAPPUDRAFT_304923"/>
<dbReference type="PANTHER" id="PTHR46908">
    <property type="entry name" value="CUBILIN-LIKE PROTEIN"/>
    <property type="match status" value="1"/>
</dbReference>
<feature type="domain" description="CUB" evidence="4">
    <location>
        <begin position="584"/>
        <end position="692"/>
    </location>
</feature>
<reference evidence="5 6" key="1">
    <citation type="journal article" date="2011" name="Science">
        <title>The ecoresponsive genome of Daphnia pulex.</title>
        <authorList>
            <person name="Colbourne J.K."/>
            <person name="Pfrender M.E."/>
            <person name="Gilbert D."/>
            <person name="Thomas W.K."/>
            <person name="Tucker A."/>
            <person name="Oakley T.H."/>
            <person name="Tokishita S."/>
            <person name="Aerts A."/>
            <person name="Arnold G.J."/>
            <person name="Basu M.K."/>
            <person name="Bauer D.J."/>
            <person name="Caceres C.E."/>
            <person name="Carmel L."/>
            <person name="Casola C."/>
            <person name="Choi J.H."/>
            <person name="Detter J.C."/>
            <person name="Dong Q."/>
            <person name="Dusheyko S."/>
            <person name="Eads B.D."/>
            <person name="Frohlich T."/>
            <person name="Geiler-Samerotte K.A."/>
            <person name="Gerlach D."/>
            <person name="Hatcher P."/>
            <person name="Jogdeo S."/>
            <person name="Krijgsveld J."/>
            <person name="Kriventseva E.V."/>
            <person name="Kultz D."/>
            <person name="Laforsch C."/>
            <person name="Lindquist E."/>
            <person name="Lopez J."/>
            <person name="Manak J.R."/>
            <person name="Muller J."/>
            <person name="Pangilinan J."/>
            <person name="Patwardhan R.P."/>
            <person name="Pitluck S."/>
            <person name="Pritham E.J."/>
            <person name="Rechtsteiner A."/>
            <person name="Rho M."/>
            <person name="Rogozin I.B."/>
            <person name="Sakarya O."/>
            <person name="Salamov A."/>
            <person name="Schaack S."/>
            <person name="Shapiro H."/>
            <person name="Shiga Y."/>
            <person name="Skalitzky C."/>
            <person name="Smith Z."/>
            <person name="Souvorov A."/>
            <person name="Sung W."/>
            <person name="Tang Z."/>
            <person name="Tsuchiya D."/>
            <person name="Tu H."/>
            <person name="Vos H."/>
            <person name="Wang M."/>
            <person name="Wolf Y.I."/>
            <person name="Yamagata H."/>
            <person name="Yamada T."/>
            <person name="Ye Y."/>
            <person name="Shaw J.R."/>
            <person name="Andrews J."/>
            <person name="Crease T.J."/>
            <person name="Tang H."/>
            <person name="Lucas S.M."/>
            <person name="Robertson H.M."/>
            <person name="Bork P."/>
            <person name="Koonin E.V."/>
            <person name="Zdobnov E.M."/>
            <person name="Grigoriev I.V."/>
            <person name="Lynch M."/>
            <person name="Boore J.L."/>
        </authorList>
    </citation>
    <scope>NUCLEOTIDE SEQUENCE [LARGE SCALE GENOMIC DNA]</scope>
</reference>
<protein>
    <recommendedName>
        <fullName evidence="4">CUB domain-containing protein</fullName>
    </recommendedName>
</protein>
<dbReference type="InterPro" id="IPR052129">
    <property type="entry name" value="Spermadhesin-Link_domain"/>
</dbReference>
<sequence length="996" mass="111394">MDRTRVWRRFFIFTATVILAAVGCVAYESSSEEPANGSSLCSQQMCVFLFDRLEEQSVRLHNIEDALMRTVSILASVKDQEFSAASAALKSDPLLNSLLTADAYDPVASILLRSDQITNSLESPIRGRKKRQTGREQTPKERLAAVLKWAKKSTSNDISTSTSQIPVTASSVELNAGFKLLSTNVDTRQGIVVEDVVNTSSQGSAPTVDFNKLSRSAIETDINKDVMWTTFPGEIQTTSPQPEIKSSRLYSTSALTITEATTPTYPTTTTVNVPGTLPTTKNVNNNLAPTSADQLATKKFVKDVVGDLTGAMKCAMAQFDESNVSEPIGILSEPQATLNPDKTLTVQFELNSCKKYWVSVWIRISLRNELMILRSRKNSKAKDDKHLVLQVPKECFNKTGDEYSITLPSKAKAPCTFSLARLMECKVYNVEIIPIYVSLQGQPSIVEITVPPQLTGNSTDLISFEHTPLSNSTHMLGLKWSAQSRDCAQLMTSVNLRIYEDASDSMFRSYSVPSECIGNAYQNSFSVSFSSLEKENNICSSINWEPLDICRKYKLEVEPEYSSSFRGKSSSLEIFTSGTDLSNCCYMVTSSSGVLRSLNNDGNYNGCTWLISVEKDSTIWLTFTEFFIEGSYYSVKVYDGPYSTSPLLLDRYGSEPPKAIRSRSNNLFVQLSPQYYRRQEYGKQFTAHYITVKRTSTPYVDGCGGYIVNTGKILKPTYPPSENSSAECVWYIENTRPGNTILLTSQSKAIVPFPIMAYDDWSSEGTVIYNGSSRASIYSFSGKTLIKFPAWNSLEREREYSWNIISSRNNCSYNLTSSSDTFYSHTDNNVYSSLLDCRWEISVDDYSQIRLTFVYFDTERDHDFVSIYDGPTFYSPLLLELSGKKSKPVSVTSTTNKLLVRFSTNENSSNDVFFKGFLAFYTTVPIDKKFPKTSTVVADTQSSMESKQRGTTITERKLTLSAYRYANVDVYVPFFVHFHIYVGMGKGPQLLPISKR</sequence>
<dbReference type="AlphaFoldDB" id="E9GMJ8"/>
<proteinExistence type="predicted"/>
<dbReference type="InterPro" id="IPR000859">
    <property type="entry name" value="CUB_dom"/>
</dbReference>
<feature type="domain" description="CUB" evidence="4">
    <location>
        <begin position="811"/>
        <end position="924"/>
    </location>
</feature>
<dbReference type="SMART" id="SM00042">
    <property type="entry name" value="CUB"/>
    <property type="match status" value="2"/>
</dbReference>
<evidence type="ECO:0000313" key="6">
    <source>
        <dbReference type="Proteomes" id="UP000000305"/>
    </source>
</evidence>
<gene>
    <name evidence="5" type="ORF">DAPPUDRAFT_304923</name>
</gene>
<keyword evidence="1" id="KW-1015">Disulfide bond</keyword>
<accession>E9GMJ8</accession>
<dbReference type="Proteomes" id="UP000000305">
    <property type="component" value="Unassembled WGS sequence"/>
</dbReference>
<evidence type="ECO:0000256" key="2">
    <source>
        <dbReference type="PROSITE-ProRule" id="PRU00059"/>
    </source>
</evidence>
<evidence type="ECO:0000256" key="1">
    <source>
        <dbReference type="ARBA" id="ARBA00023157"/>
    </source>
</evidence>
<keyword evidence="6" id="KW-1185">Reference proteome</keyword>
<dbReference type="PhylomeDB" id="E9GMJ8"/>
<dbReference type="InParanoid" id="E9GMJ8"/>
<evidence type="ECO:0000256" key="3">
    <source>
        <dbReference type="SAM" id="SignalP"/>
    </source>
</evidence>
<dbReference type="PANTHER" id="PTHR46908:SF4">
    <property type="entry name" value="TUMOR NECROSIS FACTOR-INDUCIBLE GENE 6 PROTEIN"/>
    <property type="match status" value="1"/>
</dbReference>
<evidence type="ECO:0000313" key="5">
    <source>
        <dbReference type="EMBL" id="EFX79111.1"/>
    </source>
</evidence>
<feature type="signal peptide" evidence="3">
    <location>
        <begin position="1"/>
        <end position="26"/>
    </location>
</feature>
<dbReference type="PROSITE" id="PS01180">
    <property type="entry name" value="CUB"/>
    <property type="match status" value="2"/>
</dbReference>
<dbReference type="HOGENOM" id="CLU_300589_0_0_1"/>
<dbReference type="Pfam" id="PF00431">
    <property type="entry name" value="CUB"/>
    <property type="match status" value="2"/>
</dbReference>